<evidence type="ECO:0000313" key="1">
    <source>
        <dbReference type="EMBL" id="PDZ94754.1"/>
    </source>
</evidence>
<protein>
    <submittedName>
        <fullName evidence="1">Uncharacterized protein</fullName>
    </submittedName>
</protein>
<evidence type="ECO:0000313" key="2">
    <source>
        <dbReference type="Proteomes" id="UP000219922"/>
    </source>
</evidence>
<organism evidence="1 2">
    <name type="scientific">Bacillus cereus</name>
    <dbReference type="NCBI Taxonomy" id="1396"/>
    <lineage>
        <taxon>Bacteria</taxon>
        <taxon>Bacillati</taxon>
        <taxon>Bacillota</taxon>
        <taxon>Bacilli</taxon>
        <taxon>Bacillales</taxon>
        <taxon>Bacillaceae</taxon>
        <taxon>Bacillus</taxon>
        <taxon>Bacillus cereus group</taxon>
    </lineage>
</organism>
<name>A0A9X6ST77_BACCE</name>
<sequence length="195" mass="23382">MFELYQLWIAQINRYFEENRLKFLVLNLESEIIDFLEKSQKSIVFRKNIITFKFYKELDYIEYRYVERDITNNELDSNIIKFENFYDVEKLFVAISSDIDVAKMKKHLNYGEKYKDYFLAFMSCFQQNISEVGNPYGLGEVLLISTNGTDIYIVPSHLKEQIKIQGLDKILDRLKYQEITHNGFSIYQLHDKESK</sequence>
<comment type="caution">
    <text evidence="1">The sequence shown here is derived from an EMBL/GenBank/DDBJ whole genome shotgun (WGS) entry which is preliminary data.</text>
</comment>
<proteinExistence type="predicted"/>
<dbReference type="EMBL" id="NVMX01000118">
    <property type="protein sequence ID" value="PDZ94754.1"/>
    <property type="molecule type" value="Genomic_DNA"/>
</dbReference>
<gene>
    <name evidence="1" type="ORF">CON36_32045</name>
</gene>
<accession>A0A9X6ST77</accession>
<dbReference type="AlphaFoldDB" id="A0A9X6ST77"/>
<dbReference type="Proteomes" id="UP000219922">
    <property type="component" value="Unassembled WGS sequence"/>
</dbReference>
<reference evidence="1 2" key="1">
    <citation type="submission" date="2017-09" db="EMBL/GenBank/DDBJ databases">
        <title>Large-scale bioinformatics analysis of Bacillus genomes uncovers conserved roles of natural products in bacterial physiology.</title>
        <authorList>
            <consortium name="Agbiome Team Llc"/>
            <person name="Bleich R.M."/>
            <person name="Grubbs K.J."/>
            <person name="Santa Maria K.C."/>
            <person name="Allen S.E."/>
            <person name="Farag S."/>
            <person name="Shank E.A."/>
            <person name="Bowers A."/>
        </authorList>
    </citation>
    <scope>NUCLEOTIDE SEQUENCE [LARGE SCALE GENOMIC DNA]</scope>
    <source>
        <strain evidence="1 2">AFS092789</strain>
    </source>
</reference>
<dbReference type="RefSeq" id="WP_098006676.1">
    <property type="nucleotide sequence ID" value="NZ_NUJB01000041.1"/>
</dbReference>